<keyword evidence="1" id="KW-0472">Membrane</keyword>
<keyword evidence="1" id="KW-0812">Transmembrane</keyword>
<protein>
    <recommendedName>
        <fullName evidence="2">Rhodanese domain-containing protein</fullName>
    </recommendedName>
</protein>
<reference evidence="3 4" key="1">
    <citation type="submission" date="2018-09" db="EMBL/GenBank/DDBJ databases">
        <title>Rhizobium sp. MAE2-X.</title>
        <authorList>
            <person name="Lee Y."/>
            <person name="Jeon C.O."/>
        </authorList>
    </citation>
    <scope>NUCLEOTIDE SEQUENCE [LARGE SCALE GENOMIC DNA]</scope>
    <source>
        <strain evidence="3 4">MAE2-X</strain>
    </source>
</reference>
<evidence type="ECO:0000256" key="1">
    <source>
        <dbReference type="SAM" id="Phobius"/>
    </source>
</evidence>
<evidence type="ECO:0000313" key="3">
    <source>
        <dbReference type="EMBL" id="QRF53271.1"/>
    </source>
</evidence>
<gene>
    <name evidence="3" type="ORF">D4A92_18395</name>
</gene>
<dbReference type="RefSeq" id="WP_203016434.1">
    <property type="nucleotide sequence ID" value="NZ_CP032405.1"/>
</dbReference>
<proteinExistence type="predicted"/>
<sequence length="174" mass="19427">MKTETSYPTLIVYPRRGLAVFWATTSAIVLSVAFGGLLASVLGGGWASPMALLYLAVLALALFGLRKGWQGIAAAMRPLVELNNEELIDYRTDRRIAWASMVELAQRRVDGRWVIDIDHIDEDEPERLETYALPLSGYHMTGRRLGAEIRKRFAEVDQGEDLPDEELENPATLP</sequence>
<organism evidence="3 4">
    <name type="scientific">Rhizobium rosettiformans</name>
    <dbReference type="NCBI Taxonomy" id="1368430"/>
    <lineage>
        <taxon>Bacteria</taxon>
        <taxon>Pseudomonadati</taxon>
        <taxon>Pseudomonadota</taxon>
        <taxon>Alphaproteobacteria</taxon>
        <taxon>Hyphomicrobiales</taxon>
        <taxon>Rhizobiaceae</taxon>
        <taxon>Rhizobium/Agrobacterium group</taxon>
        <taxon>Rhizobium</taxon>
    </lineage>
</organism>
<feature type="transmembrane region" description="Helical" evidence="1">
    <location>
        <begin position="20"/>
        <end position="40"/>
    </location>
</feature>
<evidence type="ECO:0000313" key="4">
    <source>
        <dbReference type="Proteomes" id="UP000596351"/>
    </source>
</evidence>
<dbReference type="InterPro" id="IPR001763">
    <property type="entry name" value="Rhodanese-like_dom"/>
</dbReference>
<accession>A0ABX7F1Q7</accession>
<name>A0ABX7F1Q7_9HYPH</name>
<feature type="domain" description="Rhodanese" evidence="2">
    <location>
        <begin position="43"/>
        <end position="81"/>
    </location>
</feature>
<keyword evidence="4" id="KW-1185">Reference proteome</keyword>
<dbReference type="PROSITE" id="PS50206">
    <property type="entry name" value="RHODANESE_3"/>
    <property type="match status" value="1"/>
</dbReference>
<dbReference type="EMBL" id="CP032405">
    <property type="protein sequence ID" value="QRF53271.1"/>
    <property type="molecule type" value="Genomic_DNA"/>
</dbReference>
<evidence type="ECO:0000259" key="2">
    <source>
        <dbReference type="PROSITE" id="PS50206"/>
    </source>
</evidence>
<keyword evidence="1" id="KW-1133">Transmembrane helix</keyword>
<dbReference type="Proteomes" id="UP000596351">
    <property type="component" value="Chromosome"/>
</dbReference>
<feature type="transmembrane region" description="Helical" evidence="1">
    <location>
        <begin position="46"/>
        <end position="65"/>
    </location>
</feature>